<feature type="domain" description="C2H2-type" evidence="2">
    <location>
        <begin position="45"/>
        <end position="67"/>
    </location>
</feature>
<evidence type="ECO:0000313" key="3">
    <source>
        <dbReference type="EMBL" id="KAK4215709.1"/>
    </source>
</evidence>
<dbReference type="AlphaFoldDB" id="A0AAN7B9Q4"/>
<organism evidence="3 4">
    <name type="scientific">Rhypophila decipiens</name>
    <dbReference type="NCBI Taxonomy" id="261697"/>
    <lineage>
        <taxon>Eukaryota</taxon>
        <taxon>Fungi</taxon>
        <taxon>Dikarya</taxon>
        <taxon>Ascomycota</taxon>
        <taxon>Pezizomycotina</taxon>
        <taxon>Sordariomycetes</taxon>
        <taxon>Sordariomycetidae</taxon>
        <taxon>Sordariales</taxon>
        <taxon>Naviculisporaceae</taxon>
        <taxon>Rhypophila</taxon>
    </lineage>
</organism>
<dbReference type="SMART" id="SM00355">
    <property type="entry name" value="ZnF_C2H2"/>
    <property type="match status" value="4"/>
</dbReference>
<name>A0AAN7B9Q4_9PEZI</name>
<sequence length="260" mass="29703">MAIISAPSSAQYFCCGACPQTFSQGWEARDKHCDATGHDKPQFECARCPEWFASQAEVDTHMESANHWPYLCQFCDLSWPIEDQCVEHETEAHQEEDQEAPSAILKEVPPQPVTQTPLTASEATKPQGLHLREDHGLIYKCRECHAQFEFRGMRGLRGHYLKAPDHGADCPYCKKRFGSASKLCGHLEYGMCPKARHLDHFGLYRHIRLKDPYQKLTIQLPDWDGKVLAGNARPFFYHCPTFGCKKKFRTLVVTAWVEKC</sequence>
<evidence type="ECO:0000313" key="4">
    <source>
        <dbReference type="Proteomes" id="UP001301769"/>
    </source>
</evidence>
<reference evidence="3" key="1">
    <citation type="journal article" date="2023" name="Mol. Phylogenet. Evol.">
        <title>Genome-scale phylogeny and comparative genomics of the fungal order Sordariales.</title>
        <authorList>
            <person name="Hensen N."/>
            <person name="Bonometti L."/>
            <person name="Westerberg I."/>
            <person name="Brannstrom I.O."/>
            <person name="Guillou S."/>
            <person name="Cros-Aarteil S."/>
            <person name="Calhoun S."/>
            <person name="Haridas S."/>
            <person name="Kuo A."/>
            <person name="Mondo S."/>
            <person name="Pangilinan J."/>
            <person name="Riley R."/>
            <person name="LaButti K."/>
            <person name="Andreopoulos B."/>
            <person name="Lipzen A."/>
            <person name="Chen C."/>
            <person name="Yan M."/>
            <person name="Daum C."/>
            <person name="Ng V."/>
            <person name="Clum A."/>
            <person name="Steindorff A."/>
            <person name="Ohm R.A."/>
            <person name="Martin F."/>
            <person name="Silar P."/>
            <person name="Natvig D.O."/>
            <person name="Lalanne C."/>
            <person name="Gautier V."/>
            <person name="Ament-Velasquez S.L."/>
            <person name="Kruys A."/>
            <person name="Hutchinson M.I."/>
            <person name="Powell A.J."/>
            <person name="Barry K."/>
            <person name="Miller A.N."/>
            <person name="Grigoriev I.V."/>
            <person name="Debuchy R."/>
            <person name="Gladieux P."/>
            <person name="Hiltunen Thoren M."/>
            <person name="Johannesson H."/>
        </authorList>
    </citation>
    <scope>NUCLEOTIDE SEQUENCE</scope>
    <source>
        <strain evidence="3">PSN293</strain>
    </source>
</reference>
<feature type="region of interest" description="Disordered" evidence="1">
    <location>
        <begin position="107"/>
        <end position="127"/>
    </location>
</feature>
<proteinExistence type="predicted"/>
<dbReference type="InterPro" id="IPR013087">
    <property type="entry name" value="Znf_C2H2_type"/>
</dbReference>
<dbReference type="PROSITE" id="PS00028">
    <property type="entry name" value="ZINC_FINGER_C2H2_1"/>
    <property type="match status" value="2"/>
</dbReference>
<evidence type="ECO:0000259" key="2">
    <source>
        <dbReference type="PROSITE" id="PS00028"/>
    </source>
</evidence>
<dbReference type="Gene3D" id="3.30.160.60">
    <property type="entry name" value="Classic Zinc Finger"/>
    <property type="match status" value="1"/>
</dbReference>
<accession>A0AAN7B9Q4</accession>
<reference evidence="3" key="2">
    <citation type="submission" date="2023-05" db="EMBL/GenBank/DDBJ databases">
        <authorList>
            <consortium name="Lawrence Berkeley National Laboratory"/>
            <person name="Steindorff A."/>
            <person name="Hensen N."/>
            <person name="Bonometti L."/>
            <person name="Westerberg I."/>
            <person name="Brannstrom I.O."/>
            <person name="Guillou S."/>
            <person name="Cros-Aarteil S."/>
            <person name="Calhoun S."/>
            <person name="Haridas S."/>
            <person name="Kuo A."/>
            <person name="Mondo S."/>
            <person name="Pangilinan J."/>
            <person name="Riley R."/>
            <person name="Labutti K."/>
            <person name="Andreopoulos B."/>
            <person name="Lipzen A."/>
            <person name="Chen C."/>
            <person name="Yanf M."/>
            <person name="Daum C."/>
            <person name="Ng V."/>
            <person name="Clum A."/>
            <person name="Ohm R."/>
            <person name="Martin F."/>
            <person name="Silar P."/>
            <person name="Natvig D."/>
            <person name="Lalanne C."/>
            <person name="Gautier V."/>
            <person name="Ament-Velasquez S.L."/>
            <person name="Kruys A."/>
            <person name="Hutchinson M.I."/>
            <person name="Powell A.J."/>
            <person name="Barry K."/>
            <person name="Miller A.N."/>
            <person name="Grigoriev I.V."/>
            <person name="Debuchy R."/>
            <person name="Gladieux P."/>
            <person name="Thoren M.H."/>
            <person name="Johannesson H."/>
        </authorList>
    </citation>
    <scope>NUCLEOTIDE SEQUENCE</scope>
    <source>
        <strain evidence="3">PSN293</strain>
    </source>
</reference>
<feature type="domain" description="C2H2-type" evidence="2">
    <location>
        <begin position="72"/>
        <end position="93"/>
    </location>
</feature>
<gene>
    <name evidence="3" type="ORF">QBC37DRAFT_398450</name>
</gene>
<evidence type="ECO:0000256" key="1">
    <source>
        <dbReference type="SAM" id="MobiDB-lite"/>
    </source>
</evidence>
<keyword evidence="4" id="KW-1185">Reference proteome</keyword>
<dbReference type="Proteomes" id="UP001301769">
    <property type="component" value="Unassembled WGS sequence"/>
</dbReference>
<protein>
    <recommendedName>
        <fullName evidence="2">C2H2-type domain-containing protein</fullName>
    </recommendedName>
</protein>
<comment type="caution">
    <text evidence="3">The sequence shown here is derived from an EMBL/GenBank/DDBJ whole genome shotgun (WGS) entry which is preliminary data.</text>
</comment>
<dbReference type="EMBL" id="MU858077">
    <property type="protein sequence ID" value="KAK4215709.1"/>
    <property type="molecule type" value="Genomic_DNA"/>
</dbReference>